<dbReference type="GeneID" id="71763277"/>
<dbReference type="Proteomes" id="UP001500962">
    <property type="component" value="Unassembled WGS sequence"/>
</dbReference>
<name>A0AAV3SBD6_HALDO</name>
<reference evidence="3" key="2">
    <citation type="submission" date="2022-04" db="EMBL/GenBank/DDBJ databases">
        <title>Sequencing and genomic assembly of Halococcus dombrowskii.</title>
        <authorList>
            <person name="Lim S.W."/>
            <person name="MacLea K.S."/>
        </authorList>
    </citation>
    <scope>NUCLEOTIDE SEQUENCE</scope>
    <source>
        <strain evidence="3">H4</strain>
        <plasmid evidence="3">unnamed1</plasmid>
    </source>
</reference>
<reference evidence="2" key="1">
    <citation type="journal article" date="2014" name="Int. J. Syst. Evol. Microbiol.">
        <title>Complete genome sequence of Corynebacterium casei LMG S-19264T (=DSM 44701T), isolated from a smear-ripened cheese.</title>
        <authorList>
            <consortium name="US DOE Joint Genome Institute (JGI-PGF)"/>
            <person name="Walter F."/>
            <person name="Albersmeier A."/>
            <person name="Kalinowski J."/>
            <person name="Ruckert C."/>
        </authorList>
    </citation>
    <scope>NUCLEOTIDE SEQUENCE</scope>
    <source>
        <strain evidence="2">JCM 12289</strain>
    </source>
</reference>
<feature type="region of interest" description="Disordered" evidence="1">
    <location>
        <begin position="216"/>
        <end position="237"/>
    </location>
</feature>
<organism evidence="2 5">
    <name type="scientific">Halococcus dombrowskii</name>
    <dbReference type="NCBI Taxonomy" id="179637"/>
    <lineage>
        <taxon>Archaea</taxon>
        <taxon>Methanobacteriati</taxon>
        <taxon>Methanobacteriota</taxon>
        <taxon>Stenosarchaea group</taxon>
        <taxon>Halobacteria</taxon>
        <taxon>Halobacteriales</taxon>
        <taxon>Halococcaceae</taxon>
        <taxon>Halococcus</taxon>
    </lineage>
</organism>
<dbReference type="KEGG" id="hdo:MUK72_15475"/>
<dbReference type="EMBL" id="CP095006">
    <property type="protein sequence ID" value="UOO96595.1"/>
    <property type="molecule type" value="Genomic_DNA"/>
</dbReference>
<keyword evidence="3" id="KW-0614">Plasmid</keyword>
<evidence type="ECO:0000313" key="3">
    <source>
        <dbReference type="EMBL" id="UOO96595.1"/>
    </source>
</evidence>
<evidence type="ECO:0000313" key="5">
    <source>
        <dbReference type="Proteomes" id="UP001500962"/>
    </source>
</evidence>
<evidence type="ECO:0000256" key="1">
    <source>
        <dbReference type="SAM" id="MobiDB-lite"/>
    </source>
</evidence>
<dbReference type="EMBL" id="BAAADN010000005">
    <property type="protein sequence ID" value="GAA0451654.1"/>
    <property type="molecule type" value="Genomic_DNA"/>
</dbReference>
<gene>
    <name evidence="2" type="ORF">GCM10008985_04130</name>
    <name evidence="3" type="ORF">MUK72_15475</name>
</gene>
<proteinExistence type="predicted"/>
<dbReference type="Proteomes" id="UP000830542">
    <property type="component" value="Plasmid unnamed1"/>
</dbReference>
<sequence>MVNKPPLPEGFDLPEEVNGWIHTPKSNKNGHIWIGESAQRSVGVFSGITDRVRVAVFDDRVDGFCSKIQPVERSFEDGETQAEATAWGVKRAVAWMEHHAPDRWDHPHVEEAVFDPPVGFVLDRYYLEERKQIVCYRQKDSEKAVSMAGGRPPETEPSLETRAYLLVEAWRGSGNATISLAPWLRAHDGEKHEIVDPPEECGLAVALKLAREWVQEEAGQTRDSPAIGQSDLGAWSG</sequence>
<dbReference type="AlphaFoldDB" id="A0AAV3SBD6"/>
<protein>
    <submittedName>
        <fullName evidence="2">Uncharacterized protein</fullName>
    </submittedName>
</protein>
<evidence type="ECO:0000313" key="4">
    <source>
        <dbReference type="Proteomes" id="UP000830542"/>
    </source>
</evidence>
<dbReference type="RefSeq" id="WP_244705457.1">
    <property type="nucleotide sequence ID" value="NZ_BAAADN010000005.1"/>
</dbReference>
<reference evidence="2" key="3">
    <citation type="submission" date="2023-12" db="EMBL/GenBank/DDBJ databases">
        <authorList>
            <person name="Sun Q."/>
            <person name="Inoue M."/>
        </authorList>
    </citation>
    <scope>NUCLEOTIDE SEQUENCE</scope>
    <source>
        <strain evidence="2">JCM 12289</strain>
    </source>
</reference>
<accession>A0AAV3SBD6</accession>
<geneLocation type="plasmid" evidence="3 4">
    <name>unnamed1</name>
</geneLocation>
<evidence type="ECO:0000313" key="2">
    <source>
        <dbReference type="EMBL" id="GAA0451654.1"/>
    </source>
</evidence>
<keyword evidence="4" id="KW-1185">Reference proteome</keyword>